<dbReference type="InterPro" id="IPR011006">
    <property type="entry name" value="CheY-like_superfamily"/>
</dbReference>
<dbReference type="Pfam" id="PF00072">
    <property type="entry name" value="Response_reg"/>
    <property type="match status" value="1"/>
</dbReference>
<evidence type="ECO:0000313" key="5">
    <source>
        <dbReference type="EMBL" id="OGG22361.1"/>
    </source>
</evidence>
<dbReference type="PROSITE" id="PS50110">
    <property type="entry name" value="RESPONSE_REGULATORY"/>
    <property type="match status" value="1"/>
</dbReference>
<dbReference type="CDD" id="cd17574">
    <property type="entry name" value="REC_OmpR"/>
    <property type="match status" value="1"/>
</dbReference>
<dbReference type="InterPro" id="IPR050595">
    <property type="entry name" value="Bact_response_regulator"/>
</dbReference>
<evidence type="ECO:0000256" key="1">
    <source>
        <dbReference type="ARBA" id="ARBA00022553"/>
    </source>
</evidence>
<dbReference type="SUPFAM" id="SSF52172">
    <property type="entry name" value="CheY-like"/>
    <property type="match status" value="1"/>
</dbReference>
<evidence type="ECO:0000256" key="2">
    <source>
        <dbReference type="ARBA" id="ARBA00023012"/>
    </source>
</evidence>
<dbReference type="GO" id="GO:0000160">
    <property type="term" value="P:phosphorelay signal transduction system"/>
    <property type="evidence" value="ECO:0007669"/>
    <property type="project" value="UniProtKB-KW"/>
</dbReference>
<proteinExistence type="predicted"/>
<name>A0A1F6ACB1_9BACT</name>
<dbReference type="EMBL" id="MFJN01000004">
    <property type="protein sequence ID" value="OGG22361.1"/>
    <property type="molecule type" value="Genomic_DNA"/>
</dbReference>
<dbReference type="AlphaFoldDB" id="A0A1F6ACB1"/>
<organism evidence="5 6">
    <name type="scientific">Candidatus Gottesmanbacteria bacterium RIFCSPHIGHO2_02_FULL_40_13</name>
    <dbReference type="NCBI Taxonomy" id="1798384"/>
    <lineage>
        <taxon>Bacteria</taxon>
        <taxon>Candidatus Gottesmaniibacteriota</taxon>
    </lineage>
</organism>
<dbReference type="Proteomes" id="UP000177092">
    <property type="component" value="Unassembled WGS sequence"/>
</dbReference>
<gene>
    <name evidence="5" type="ORF">A3D03_06720</name>
</gene>
<feature type="domain" description="Response regulatory" evidence="4">
    <location>
        <begin position="5"/>
        <end position="119"/>
    </location>
</feature>
<dbReference type="STRING" id="1798384.A3D03_06720"/>
<keyword evidence="1 3" id="KW-0597">Phosphoprotein</keyword>
<dbReference type="InterPro" id="IPR001789">
    <property type="entry name" value="Sig_transdc_resp-reg_receiver"/>
</dbReference>
<evidence type="ECO:0000259" key="4">
    <source>
        <dbReference type="PROSITE" id="PS50110"/>
    </source>
</evidence>
<sequence>MTQKRILIAEDEKPMANALSLKLGSAGYEITLVYDGEAAIAVLNESKYDLLILDLVMPKKDGFFVLAELKKLKIAVPIIVSSNLSQEEDIRRAKELGASDYFIKSDTTLAEIVEKVKLALGVQLTADN</sequence>
<dbReference type="PANTHER" id="PTHR44591">
    <property type="entry name" value="STRESS RESPONSE REGULATOR PROTEIN 1"/>
    <property type="match status" value="1"/>
</dbReference>
<dbReference type="Gene3D" id="3.40.50.2300">
    <property type="match status" value="1"/>
</dbReference>
<comment type="caution">
    <text evidence="5">The sequence shown here is derived from an EMBL/GenBank/DDBJ whole genome shotgun (WGS) entry which is preliminary data.</text>
</comment>
<accession>A0A1F6ACB1</accession>
<evidence type="ECO:0000313" key="6">
    <source>
        <dbReference type="Proteomes" id="UP000177092"/>
    </source>
</evidence>
<reference evidence="5 6" key="1">
    <citation type="journal article" date="2016" name="Nat. Commun.">
        <title>Thousands of microbial genomes shed light on interconnected biogeochemical processes in an aquifer system.</title>
        <authorList>
            <person name="Anantharaman K."/>
            <person name="Brown C.T."/>
            <person name="Hug L.A."/>
            <person name="Sharon I."/>
            <person name="Castelle C.J."/>
            <person name="Probst A.J."/>
            <person name="Thomas B.C."/>
            <person name="Singh A."/>
            <person name="Wilkins M.J."/>
            <person name="Karaoz U."/>
            <person name="Brodie E.L."/>
            <person name="Williams K.H."/>
            <person name="Hubbard S.S."/>
            <person name="Banfield J.F."/>
        </authorList>
    </citation>
    <scope>NUCLEOTIDE SEQUENCE [LARGE SCALE GENOMIC DNA]</scope>
</reference>
<dbReference type="SMART" id="SM00448">
    <property type="entry name" value="REC"/>
    <property type="match status" value="1"/>
</dbReference>
<protein>
    <recommendedName>
        <fullName evidence="4">Response regulatory domain-containing protein</fullName>
    </recommendedName>
</protein>
<evidence type="ECO:0000256" key="3">
    <source>
        <dbReference type="PROSITE-ProRule" id="PRU00169"/>
    </source>
</evidence>
<keyword evidence="2" id="KW-0902">Two-component regulatory system</keyword>
<feature type="modified residue" description="4-aspartylphosphate" evidence="3">
    <location>
        <position position="54"/>
    </location>
</feature>
<dbReference type="PANTHER" id="PTHR44591:SF14">
    <property type="entry name" value="PROTEIN PILG"/>
    <property type="match status" value="1"/>
</dbReference>